<accession>A0ABQ9MKF4</accession>
<evidence type="ECO:0000256" key="1">
    <source>
        <dbReference type="ARBA" id="ARBA00008668"/>
    </source>
</evidence>
<reference evidence="4" key="1">
    <citation type="journal article" date="2023" name="Plant Biotechnol. J.">
        <title>Chromosome-level wild Hevea brasiliensis genome provides new tools for genomic-assisted breeding and valuable loci to elevate rubber yield.</title>
        <authorList>
            <person name="Cheng H."/>
            <person name="Song X."/>
            <person name="Hu Y."/>
            <person name="Wu T."/>
            <person name="Yang Q."/>
            <person name="An Z."/>
            <person name="Feng S."/>
            <person name="Deng Z."/>
            <person name="Wu W."/>
            <person name="Zeng X."/>
            <person name="Tu M."/>
            <person name="Wang X."/>
            <person name="Huang H."/>
        </authorList>
    </citation>
    <scope>NUCLEOTIDE SEQUENCE</scope>
    <source>
        <strain evidence="4">MT/VB/25A 57/8</strain>
    </source>
</reference>
<keyword evidence="2 3" id="KW-0732">Signal</keyword>
<keyword evidence="5" id="KW-1185">Reference proteome</keyword>
<sequence>MADLRFHFHLWVFFASLLFQNTSKSHVWSAENHAPLFIFGDSLFDAGNNNNNPESPACYWPYGETFFKHPTGRASDGRVIPDFIAEYAKLPFIAPYIQITDHQSRYGVNFASGGAGVLDTFQEFTADLKTQLINFKYVKKRLRNKLGESKTNALLSKAIYLFSIGNNDYMGAFNTNSSILQHYSREEYVGMVIGNLTTVLEEIYKNGGRKFGFVSLGRLGCLPPMRAKTSSGGCLEQVNVLVKLHNKAFSNVLMKLEKQLQGFKYSNFDFYKSLSKRIKHPSRYGFKEAKSACCGTGPYRGITSCGGKGKIKEFELCDDPSEYLFFDSHPTEKADHQFAELMWSGSINVTRPYNLKQLFQP</sequence>
<dbReference type="Pfam" id="PF00657">
    <property type="entry name" value="Lipase_GDSL"/>
    <property type="match status" value="1"/>
</dbReference>
<dbReference type="PROSITE" id="PS01098">
    <property type="entry name" value="LIPASE_GDSL_SER"/>
    <property type="match status" value="1"/>
</dbReference>
<dbReference type="InterPro" id="IPR008265">
    <property type="entry name" value="Lipase_GDSL_AS"/>
</dbReference>
<dbReference type="CDD" id="cd01837">
    <property type="entry name" value="SGNH_plant_lipase_like"/>
    <property type="match status" value="1"/>
</dbReference>
<dbReference type="PANTHER" id="PTHR45966:SF31">
    <property type="entry name" value="FINGER PROTEIN, PUTATIVE-RELATED"/>
    <property type="match status" value="1"/>
</dbReference>
<dbReference type="InterPro" id="IPR044552">
    <property type="entry name" value="GLIP1-5/GLL25"/>
</dbReference>
<dbReference type="Gene3D" id="3.40.50.1110">
    <property type="entry name" value="SGNH hydrolase"/>
    <property type="match status" value="1"/>
</dbReference>
<organism evidence="4 5">
    <name type="scientific">Hevea brasiliensis</name>
    <name type="common">Para rubber tree</name>
    <name type="synonym">Siphonia brasiliensis</name>
    <dbReference type="NCBI Taxonomy" id="3981"/>
    <lineage>
        <taxon>Eukaryota</taxon>
        <taxon>Viridiplantae</taxon>
        <taxon>Streptophyta</taxon>
        <taxon>Embryophyta</taxon>
        <taxon>Tracheophyta</taxon>
        <taxon>Spermatophyta</taxon>
        <taxon>Magnoliopsida</taxon>
        <taxon>eudicotyledons</taxon>
        <taxon>Gunneridae</taxon>
        <taxon>Pentapetalae</taxon>
        <taxon>rosids</taxon>
        <taxon>fabids</taxon>
        <taxon>Malpighiales</taxon>
        <taxon>Euphorbiaceae</taxon>
        <taxon>Crotonoideae</taxon>
        <taxon>Micrandreae</taxon>
        <taxon>Hevea</taxon>
    </lineage>
</organism>
<protein>
    <submittedName>
        <fullName evidence="4">Uncharacterized protein</fullName>
    </submittedName>
</protein>
<dbReference type="InterPro" id="IPR036514">
    <property type="entry name" value="SGNH_hydro_sf"/>
</dbReference>
<comment type="caution">
    <text evidence="4">The sequence shown here is derived from an EMBL/GenBank/DDBJ whole genome shotgun (WGS) entry which is preliminary data.</text>
</comment>
<name>A0ABQ9MKF4_HEVBR</name>
<feature type="chain" id="PRO_5046970829" evidence="3">
    <location>
        <begin position="26"/>
        <end position="361"/>
    </location>
</feature>
<evidence type="ECO:0000313" key="4">
    <source>
        <dbReference type="EMBL" id="KAJ9179455.1"/>
    </source>
</evidence>
<dbReference type="Proteomes" id="UP001174677">
    <property type="component" value="Chromosome 6"/>
</dbReference>
<comment type="similarity">
    <text evidence="1">Belongs to the 'GDSL' lipolytic enzyme family.</text>
</comment>
<dbReference type="InterPro" id="IPR035669">
    <property type="entry name" value="SGNH_plant_lipase-like"/>
</dbReference>
<dbReference type="PANTHER" id="PTHR45966">
    <property type="entry name" value="GDSL-LIKE LIPASE/ACYLHYDROLASE"/>
    <property type="match status" value="1"/>
</dbReference>
<dbReference type="EMBL" id="JARPOI010000006">
    <property type="protein sequence ID" value="KAJ9179455.1"/>
    <property type="molecule type" value="Genomic_DNA"/>
</dbReference>
<feature type="signal peptide" evidence="3">
    <location>
        <begin position="1"/>
        <end position="25"/>
    </location>
</feature>
<dbReference type="SUPFAM" id="SSF52266">
    <property type="entry name" value="SGNH hydrolase"/>
    <property type="match status" value="1"/>
</dbReference>
<dbReference type="InterPro" id="IPR001087">
    <property type="entry name" value="GDSL"/>
</dbReference>
<evidence type="ECO:0000256" key="2">
    <source>
        <dbReference type="ARBA" id="ARBA00022729"/>
    </source>
</evidence>
<proteinExistence type="inferred from homology"/>
<evidence type="ECO:0000313" key="5">
    <source>
        <dbReference type="Proteomes" id="UP001174677"/>
    </source>
</evidence>
<evidence type="ECO:0000256" key="3">
    <source>
        <dbReference type="SAM" id="SignalP"/>
    </source>
</evidence>
<gene>
    <name evidence="4" type="ORF">P3X46_011242</name>
</gene>